<dbReference type="SUPFAM" id="SSF56601">
    <property type="entry name" value="beta-lactamase/transpeptidase-like"/>
    <property type="match status" value="1"/>
</dbReference>
<protein>
    <submittedName>
        <fullName evidence="3">Esterase estB</fullName>
        <ecNumber evidence="3">3.1.1.-</ecNumber>
    </submittedName>
</protein>
<reference evidence="3 4" key="1">
    <citation type="submission" date="2019-02" db="EMBL/GenBank/DDBJ databases">
        <authorList>
            <consortium name="Pathogen Informatics"/>
        </authorList>
    </citation>
    <scope>NUCLEOTIDE SEQUENCE [LARGE SCALE GENOMIC DNA]</scope>
    <source>
        <strain evidence="3 4">3012STDY6756504</strain>
    </source>
</reference>
<evidence type="ECO:0000259" key="2">
    <source>
        <dbReference type="Pfam" id="PF00144"/>
    </source>
</evidence>
<dbReference type="RefSeq" id="WP_036538876.1">
    <property type="nucleotide sequence ID" value="NZ_JARWPB010000034.1"/>
</dbReference>
<proteinExistence type="predicted"/>
<keyword evidence="3" id="KW-0378">Hydrolase</keyword>
<evidence type="ECO:0000313" key="4">
    <source>
        <dbReference type="Proteomes" id="UP000290439"/>
    </source>
</evidence>
<dbReference type="AlphaFoldDB" id="A0A4U8W9Y9"/>
<dbReference type="InterPro" id="IPR050789">
    <property type="entry name" value="Diverse_Enzym_Activities"/>
</dbReference>
<dbReference type="Proteomes" id="UP000290439">
    <property type="component" value="Chromosome"/>
</dbReference>
<dbReference type="InterPro" id="IPR001466">
    <property type="entry name" value="Beta-lactam-related"/>
</dbReference>
<dbReference type="OrthoDB" id="3174977at2"/>
<organism evidence="3 4">
    <name type="scientific">Nocardia cyriacigeorgica</name>
    <dbReference type="NCBI Taxonomy" id="135487"/>
    <lineage>
        <taxon>Bacteria</taxon>
        <taxon>Bacillati</taxon>
        <taxon>Actinomycetota</taxon>
        <taxon>Actinomycetes</taxon>
        <taxon>Mycobacteriales</taxon>
        <taxon>Nocardiaceae</taxon>
        <taxon>Nocardia</taxon>
    </lineage>
</organism>
<feature type="domain" description="Beta-lactamase-related" evidence="2">
    <location>
        <begin position="51"/>
        <end position="367"/>
    </location>
</feature>
<accession>A0A4U8W9Y9</accession>
<dbReference type="Gene3D" id="3.40.710.10">
    <property type="entry name" value="DD-peptidase/beta-lactamase superfamily"/>
    <property type="match status" value="1"/>
</dbReference>
<name>A0A4U8W9Y9_9NOCA</name>
<dbReference type="EMBL" id="LR215973">
    <property type="protein sequence ID" value="VFA99147.1"/>
    <property type="molecule type" value="Genomic_DNA"/>
</dbReference>
<dbReference type="PANTHER" id="PTHR43283">
    <property type="entry name" value="BETA-LACTAMASE-RELATED"/>
    <property type="match status" value="1"/>
</dbReference>
<gene>
    <name evidence="3" type="primary">estB_5</name>
    <name evidence="3" type="ORF">NCTC10797_02927</name>
</gene>
<feature type="chain" id="PRO_5039620676" evidence="1">
    <location>
        <begin position="26"/>
        <end position="388"/>
    </location>
</feature>
<feature type="signal peptide" evidence="1">
    <location>
        <begin position="1"/>
        <end position="25"/>
    </location>
</feature>
<evidence type="ECO:0000256" key="1">
    <source>
        <dbReference type="SAM" id="SignalP"/>
    </source>
</evidence>
<dbReference type="GO" id="GO:0016787">
    <property type="term" value="F:hydrolase activity"/>
    <property type="evidence" value="ECO:0007669"/>
    <property type="project" value="UniProtKB-KW"/>
</dbReference>
<dbReference type="PANTHER" id="PTHR43283:SF18">
    <property type="match status" value="1"/>
</dbReference>
<dbReference type="PROSITE" id="PS51257">
    <property type="entry name" value="PROKAR_LIPOPROTEIN"/>
    <property type="match status" value="1"/>
</dbReference>
<dbReference type="InterPro" id="IPR012338">
    <property type="entry name" value="Beta-lactam/transpept-like"/>
</dbReference>
<dbReference type="EC" id="3.1.1.-" evidence="3"/>
<sequence length="388" mass="41577">MSVSTRYKRRQGPWAALATVLILVAACGTDEGTGSDTTAGASSPAATKITDLMHDAMGELDLTAAVFGVWRGAEQVVLGALGDSPLGVPTTADMRLRVGQPMEPMLSTVLWRLDGQGVLSLDEPIARWMPEFPRADAITPRMLADSTSGIADYVTEPEFLKVFGDNPFSTWTAGELLARANARPPLFAPGTSFAYAHSDLVVLGEVLQKATGTPLGDLIAEHILDPLGMGASEVVLTPQIEGPILHGYTNERNIFEDSTFWNPTAFLHSGNMTSTVADVGRWVRALGTGELLTDDQFRQMMEPSTAGLGPLTREKYFAFGVVHLGDWLFMNPSYGGYDGVAYYDTTTETTVVAYVTLGPNSDANRNNAVDVGRQIAAQLVPDRPPPAL</sequence>
<evidence type="ECO:0000313" key="3">
    <source>
        <dbReference type="EMBL" id="VFA99147.1"/>
    </source>
</evidence>
<keyword evidence="1" id="KW-0732">Signal</keyword>
<dbReference type="Pfam" id="PF00144">
    <property type="entry name" value="Beta-lactamase"/>
    <property type="match status" value="1"/>
</dbReference>